<dbReference type="FunFam" id="3.30.430.20:FF:000002">
    <property type="entry name" value="Cysteine-rich receptor-like protein kinase 10"/>
    <property type="match status" value="1"/>
</dbReference>
<accession>A0A438G871</accession>
<evidence type="ECO:0000256" key="3">
    <source>
        <dbReference type="ARBA" id="ARBA00022729"/>
    </source>
</evidence>
<dbReference type="PANTHER" id="PTHR32411">
    <property type="entry name" value="CYSTEINE-RICH REPEAT SECRETORY PROTEIN 38-RELATED"/>
    <property type="match status" value="1"/>
</dbReference>
<dbReference type="InterPro" id="IPR038408">
    <property type="entry name" value="GNK2_sf"/>
</dbReference>
<gene>
    <name evidence="7" type="primary">CRRSP38_2</name>
    <name evidence="7" type="ORF">CK203_058357</name>
</gene>
<dbReference type="PANTHER" id="PTHR32411:SF43">
    <property type="entry name" value="CYSTEINE-RICH REPEAT SECRETORY PROTEIN 38"/>
    <property type="match status" value="1"/>
</dbReference>
<dbReference type="CDD" id="cd23509">
    <property type="entry name" value="Gnk2-like"/>
    <property type="match status" value="2"/>
</dbReference>
<evidence type="ECO:0000313" key="7">
    <source>
        <dbReference type="EMBL" id="RVW68427.1"/>
    </source>
</evidence>
<evidence type="ECO:0000256" key="1">
    <source>
        <dbReference type="ARBA" id="ARBA00004613"/>
    </source>
</evidence>
<evidence type="ECO:0000313" key="8">
    <source>
        <dbReference type="Proteomes" id="UP000288805"/>
    </source>
</evidence>
<evidence type="ECO:0000256" key="5">
    <source>
        <dbReference type="ARBA" id="ARBA00038515"/>
    </source>
</evidence>
<keyword evidence="4" id="KW-0677">Repeat</keyword>
<name>A0A438G871_VITVI</name>
<protein>
    <submittedName>
        <fullName evidence="7">Cysteine-rich repeat secretory protein 38</fullName>
    </submittedName>
</protein>
<organism evidence="7 8">
    <name type="scientific">Vitis vinifera</name>
    <name type="common">Grape</name>
    <dbReference type="NCBI Taxonomy" id="29760"/>
    <lineage>
        <taxon>Eukaryota</taxon>
        <taxon>Viridiplantae</taxon>
        <taxon>Streptophyta</taxon>
        <taxon>Embryophyta</taxon>
        <taxon>Tracheophyta</taxon>
        <taxon>Spermatophyta</taxon>
        <taxon>Magnoliopsida</taxon>
        <taxon>eudicotyledons</taxon>
        <taxon>Gunneridae</taxon>
        <taxon>Pentapetalae</taxon>
        <taxon>rosids</taxon>
        <taxon>Vitales</taxon>
        <taxon>Vitaceae</taxon>
        <taxon>Viteae</taxon>
        <taxon>Vitis</taxon>
    </lineage>
</organism>
<dbReference type="Gene3D" id="3.30.430.20">
    <property type="entry name" value="Gnk2 domain, C-X8-C-X2-C motif"/>
    <property type="match status" value="2"/>
</dbReference>
<evidence type="ECO:0000256" key="4">
    <source>
        <dbReference type="ARBA" id="ARBA00022737"/>
    </source>
</evidence>
<reference evidence="7 8" key="1">
    <citation type="journal article" date="2018" name="PLoS Genet.">
        <title>Population sequencing reveals clonal diversity and ancestral inbreeding in the grapevine cultivar Chardonnay.</title>
        <authorList>
            <person name="Roach M.J."/>
            <person name="Johnson D.L."/>
            <person name="Bohlmann J."/>
            <person name="van Vuuren H.J."/>
            <person name="Jones S.J."/>
            <person name="Pretorius I.S."/>
            <person name="Schmidt S.A."/>
            <person name="Borneman A.R."/>
        </authorList>
    </citation>
    <scope>NUCLEOTIDE SEQUENCE [LARGE SCALE GENOMIC DNA]</scope>
    <source>
        <strain evidence="8">cv. Chardonnay</strain>
        <tissue evidence="7">Leaf</tissue>
    </source>
</reference>
<dbReference type="InterPro" id="IPR050581">
    <property type="entry name" value="CRR_secretory_protein"/>
</dbReference>
<comment type="similarity">
    <text evidence="5">Belongs to the cysteine-rich repeat secretory protein family.</text>
</comment>
<keyword evidence="2" id="KW-0964">Secreted</keyword>
<dbReference type="Proteomes" id="UP000288805">
    <property type="component" value="Unassembled WGS sequence"/>
</dbReference>
<dbReference type="GO" id="GO:0005576">
    <property type="term" value="C:extracellular region"/>
    <property type="evidence" value="ECO:0007669"/>
    <property type="project" value="UniProtKB-SubCell"/>
</dbReference>
<feature type="domain" description="Gnk2-homologous" evidence="6">
    <location>
        <begin position="168"/>
        <end position="273"/>
    </location>
</feature>
<dbReference type="PROSITE" id="PS51473">
    <property type="entry name" value="GNK2"/>
    <property type="match status" value="2"/>
</dbReference>
<keyword evidence="3" id="KW-0732">Signal</keyword>
<comment type="caution">
    <text evidence="7">The sequence shown here is derived from an EMBL/GenBank/DDBJ whole genome shotgun (WGS) entry which is preliminary data.</text>
</comment>
<proteinExistence type="inferred from homology"/>
<dbReference type="Pfam" id="PF01657">
    <property type="entry name" value="Stress-antifung"/>
    <property type="match status" value="2"/>
</dbReference>
<sequence>MNGWKMFKKKSLLKGRRASLLGEKHKRKLIHFSSNMYFSKSIPLCFLLLSLLLQAAIGADPLFHFCFIPENYTANDPFSSNLNELTTLLSSKVPPTGFGLASTGQGQDSVNGLALCRGDVSSRDCKTCVTEATKELHNRCPYNKGAIIWYDNCLFNYSNVKFFGEIDNKNKFYVYNVQSADDPTSFNVKTKELLSSLSNKAYGSPMLFATGELVLEESMKLYGLAQCTRDLSSLDCKKSLDDAVSELPSYCDGKRGGRVVGGSCNVRYELYPFVNAWT</sequence>
<comment type="subcellular location">
    <subcellularLocation>
        <location evidence="1">Secreted</location>
    </subcellularLocation>
</comment>
<evidence type="ECO:0000256" key="2">
    <source>
        <dbReference type="ARBA" id="ARBA00022525"/>
    </source>
</evidence>
<evidence type="ECO:0000259" key="6">
    <source>
        <dbReference type="PROSITE" id="PS51473"/>
    </source>
</evidence>
<feature type="domain" description="Gnk2-homologous" evidence="6">
    <location>
        <begin position="60"/>
        <end position="162"/>
    </location>
</feature>
<dbReference type="AlphaFoldDB" id="A0A438G871"/>
<dbReference type="InterPro" id="IPR002902">
    <property type="entry name" value="GNK2"/>
</dbReference>
<dbReference type="EMBL" id="QGNW01000534">
    <property type="protein sequence ID" value="RVW68427.1"/>
    <property type="molecule type" value="Genomic_DNA"/>
</dbReference>